<protein>
    <submittedName>
        <fullName evidence="2">Uncharacterized protein</fullName>
    </submittedName>
</protein>
<dbReference type="EMBL" id="DTBP01000020">
    <property type="protein sequence ID" value="HGQ74047.1"/>
    <property type="molecule type" value="Genomic_DNA"/>
</dbReference>
<dbReference type="InterPro" id="IPR009094">
    <property type="entry name" value="DiS-bond_isomerase_DsbC/G_N_sf"/>
</dbReference>
<dbReference type="EMBL" id="DTBE01000080">
    <property type="protein sequence ID" value="HGQ59694.1"/>
    <property type="molecule type" value="Genomic_DNA"/>
</dbReference>
<sequence length="41" mass="4830">MNNLYNVRSRDQVTYVTSKNKHVFTGKICAYENHNNRSNNV</sequence>
<name>A0A7C4NMS9_STAMA</name>
<dbReference type="AlphaFoldDB" id="A0A7C4NMS9"/>
<accession>A0A7C4NMS9</accession>
<dbReference type="GO" id="GO:0042597">
    <property type="term" value="C:periplasmic space"/>
    <property type="evidence" value="ECO:0007669"/>
    <property type="project" value="InterPro"/>
</dbReference>
<dbReference type="SUPFAM" id="SSF54423">
    <property type="entry name" value="DsbC/DsbG N-terminal domain-like"/>
    <property type="match status" value="1"/>
</dbReference>
<evidence type="ECO:0000313" key="1">
    <source>
        <dbReference type="EMBL" id="HGQ59694.1"/>
    </source>
</evidence>
<gene>
    <name evidence="1" type="ORF">ENU09_03155</name>
    <name evidence="2" type="ORF">ENU20_03100</name>
</gene>
<reference evidence="2" key="1">
    <citation type="journal article" date="2020" name="mSystems">
        <title>Genome- and Community-Level Interaction Insights into Carbon Utilization and Element Cycling Functions of Hydrothermarchaeota in Hydrothermal Sediment.</title>
        <authorList>
            <person name="Zhou Z."/>
            <person name="Liu Y."/>
            <person name="Xu W."/>
            <person name="Pan J."/>
            <person name="Luo Z.H."/>
            <person name="Li M."/>
        </authorList>
    </citation>
    <scope>NUCLEOTIDE SEQUENCE [LARGE SCALE GENOMIC DNA]</scope>
    <source>
        <strain evidence="1">SpSt-638</strain>
        <strain evidence="2">SpSt-648</strain>
    </source>
</reference>
<proteinExistence type="predicted"/>
<evidence type="ECO:0000313" key="2">
    <source>
        <dbReference type="EMBL" id="HGQ74047.1"/>
    </source>
</evidence>
<comment type="caution">
    <text evidence="2">The sequence shown here is derived from an EMBL/GenBank/DDBJ whole genome shotgun (WGS) entry which is preliminary data.</text>
</comment>
<organism evidence="2">
    <name type="scientific">Staphylothermus marinus</name>
    <dbReference type="NCBI Taxonomy" id="2280"/>
    <lineage>
        <taxon>Archaea</taxon>
        <taxon>Thermoproteota</taxon>
        <taxon>Thermoprotei</taxon>
        <taxon>Desulfurococcales</taxon>
        <taxon>Desulfurococcaceae</taxon>
        <taxon>Staphylothermus</taxon>
    </lineage>
</organism>